<accession>A0AAE3IQT5</accession>
<comment type="catalytic activity">
    <reaction evidence="10">
        <text>ATP + H2O = ADP + phosphate + H(+)</text>
        <dbReference type="Rhea" id="RHEA:13065"/>
        <dbReference type="ChEBI" id="CHEBI:15377"/>
        <dbReference type="ChEBI" id="CHEBI:15378"/>
        <dbReference type="ChEBI" id="CHEBI:30616"/>
        <dbReference type="ChEBI" id="CHEBI:43474"/>
        <dbReference type="ChEBI" id="CHEBI:456216"/>
        <dbReference type="EC" id="5.6.2.4"/>
    </reaction>
</comment>
<dbReference type="EMBL" id="JAOUSF010000001">
    <property type="protein sequence ID" value="MCU9612721.1"/>
    <property type="molecule type" value="Genomic_DNA"/>
</dbReference>
<keyword evidence="5 11" id="KW-0067">ATP-binding</keyword>
<dbReference type="Pfam" id="PF00580">
    <property type="entry name" value="UvrD-helicase"/>
    <property type="match status" value="1"/>
</dbReference>
<dbReference type="PANTHER" id="PTHR11070:SF2">
    <property type="entry name" value="ATP-DEPENDENT DNA HELICASE SRS2"/>
    <property type="match status" value="1"/>
</dbReference>
<dbReference type="GO" id="GO:0003677">
    <property type="term" value="F:DNA binding"/>
    <property type="evidence" value="ECO:0007669"/>
    <property type="project" value="UniProtKB-KW"/>
</dbReference>
<evidence type="ECO:0000313" key="14">
    <source>
        <dbReference type="Proteomes" id="UP001209318"/>
    </source>
</evidence>
<name>A0AAE3IQT5_9BACI</name>
<dbReference type="AlphaFoldDB" id="A0AAE3IQT5"/>
<dbReference type="GO" id="GO:0043138">
    <property type="term" value="F:3'-5' DNA helicase activity"/>
    <property type="evidence" value="ECO:0007669"/>
    <property type="project" value="UniProtKB-EC"/>
</dbReference>
<evidence type="ECO:0000256" key="3">
    <source>
        <dbReference type="ARBA" id="ARBA00022801"/>
    </source>
</evidence>
<comment type="catalytic activity">
    <reaction evidence="8">
        <text>Couples ATP hydrolysis with the unwinding of duplex DNA by translocating in the 3'-5' direction.</text>
        <dbReference type="EC" id="5.6.2.4"/>
    </reaction>
</comment>
<evidence type="ECO:0000256" key="4">
    <source>
        <dbReference type="ARBA" id="ARBA00022806"/>
    </source>
</evidence>
<dbReference type="Gene3D" id="1.10.10.160">
    <property type="match status" value="1"/>
</dbReference>
<keyword evidence="7" id="KW-0413">Isomerase</keyword>
<dbReference type="Gene3D" id="3.40.50.300">
    <property type="entry name" value="P-loop containing nucleotide triphosphate hydrolases"/>
    <property type="match status" value="2"/>
</dbReference>
<dbReference type="EC" id="5.6.2.4" evidence="9"/>
<dbReference type="PROSITE" id="PS51198">
    <property type="entry name" value="UVRD_HELICASE_ATP_BIND"/>
    <property type="match status" value="1"/>
</dbReference>
<dbReference type="RefSeq" id="WP_263071904.1">
    <property type="nucleotide sequence ID" value="NZ_JAOUSF010000001.1"/>
</dbReference>
<dbReference type="InterPro" id="IPR000212">
    <property type="entry name" value="DNA_helicase_UvrD/REP"/>
</dbReference>
<proteinExistence type="inferred from homology"/>
<comment type="caution">
    <text evidence="13">The sequence shown here is derived from an EMBL/GenBank/DDBJ whole genome shotgun (WGS) entry which is preliminary data.</text>
</comment>
<evidence type="ECO:0000313" key="13">
    <source>
        <dbReference type="EMBL" id="MCU9612721.1"/>
    </source>
</evidence>
<keyword evidence="6" id="KW-0238">DNA-binding</keyword>
<keyword evidence="14" id="KW-1185">Reference proteome</keyword>
<feature type="binding site" evidence="11">
    <location>
        <begin position="33"/>
        <end position="40"/>
    </location>
    <ligand>
        <name>ATP</name>
        <dbReference type="ChEBI" id="CHEBI:30616"/>
    </ligand>
</feature>
<evidence type="ECO:0000256" key="9">
    <source>
        <dbReference type="ARBA" id="ARBA00034808"/>
    </source>
</evidence>
<evidence type="ECO:0000256" key="2">
    <source>
        <dbReference type="ARBA" id="ARBA00022741"/>
    </source>
</evidence>
<comment type="similarity">
    <text evidence="1">Belongs to the helicase family. UvrD subfamily.</text>
</comment>
<keyword evidence="3 11" id="KW-0378">Hydrolase</keyword>
<evidence type="ECO:0000259" key="12">
    <source>
        <dbReference type="PROSITE" id="PS51198"/>
    </source>
</evidence>
<evidence type="ECO:0000256" key="7">
    <source>
        <dbReference type="ARBA" id="ARBA00023235"/>
    </source>
</evidence>
<evidence type="ECO:0000256" key="5">
    <source>
        <dbReference type="ARBA" id="ARBA00022840"/>
    </source>
</evidence>
<dbReference type="Proteomes" id="UP001209318">
    <property type="component" value="Unassembled WGS sequence"/>
</dbReference>
<dbReference type="Gene3D" id="1.10.486.10">
    <property type="entry name" value="PCRA, domain 4"/>
    <property type="match status" value="1"/>
</dbReference>
<sequence length="634" mass="73634">MIKEELWKPTDGIVLEEAANQVVRSQENTLVIAGPGAGKSELLAQRASYLLETNICKDPQKILAISFKVDAADNLKKRVEKRVGGDLAKRFESRTFDSFAKSILDRFRLTLPSGWRPDGEYNLVFNDREVMDIATGYIKKEHPNFPNWQYEIKTDRLVRSFTKDPLHLLGEREDDLYGWVTKELWKIMIKGTSSLQSSLTFPMISRLAEYILNLNSFINTALRLTYSHIFLDEFQDTTYVQYDLLKSAFLGSRSVLTAVGDDKQRIMGWAGAMADSFKAYSSDFNATSFQLIFNHRSAPRLIEVQNVLSQAISHNTPPVKCTDKWEKDDGVCEVWTFNDYIQEAKHIAKFLSLKLQSINPRDICIIVKQQESVYAKQIIEELQNVGINSRIEKDYQDILSEEYVQLIVNTLYLTVFKNSPARWQEVIKLKSELDGIDYNEDLKAMWEIEEDFQKFISLLKGKINSISNIYNEIPQILDDIIEYFSLIKFKNYYPKYFVGNLLKNTREKFHQKIIDSYVDHRQWDKAIEDFLGVYSIPIMTIHKSKGLEYECVFFIGLEDDAFWSFRSQSESDMRAFFVALSRAKSEVYFTFSEIREIMKYRKLQTTYQSKSIISSLYDLLIEANVVTKNLTETV</sequence>
<evidence type="ECO:0000256" key="6">
    <source>
        <dbReference type="ARBA" id="ARBA00023125"/>
    </source>
</evidence>
<keyword evidence="4 11" id="KW-0347">Helicase</keyword>
<dbReference type="InterPro" id="IPR027417">
    <property type="entry name" value="P-loop_NTPase"/>
</dbReference>
<dbReference type="InterPro" id="IPR013986">
    <property type="entry name" value="DExx_box_DNA_helicase_dom_sf"/>
</dbReference>
<dbReference type="InterPro" id="IPR014016">
    <property type="entry name" value="UvrD-like_ATP-bd"/>
</dbReference>
<evidence type="ECO:0000256" key="8">
    <source>
        <dbReference type="ARBA" id="ARBA00034617"/>
    </source>
</evidence>
<dbReference type="PANTHER" id="PTHR11070">
    <property type="entry name" value="UVRD / RECB / PCRA DNA HELICASE FAMILY MEMBER"/>
    <property type="match status" value="1"/>
</dbReference>
<evidence type="ECO:0000256" key="11">
    <source>
        <dbReference type="PROSITE-ProRule" id="PRU00560"/>
    </source>
</evidence>
<gene>
    <name evidence="13" type="ORF">OEV98_03965</name>
</gene>
<dbReference type="Pfam" id="PF13361">
    <property type="entry name" value="UvrD_C"/>
    <property type="match status" value="1"/>
</dbReference>
<feature type="domain" description="UvrD-like helicase ATP-binding" evidence="12">
    <location>
        <begin position="12"/>
        <end position="298"/>
    </location>
</feature>
<evidence type="ECO:0000256" key="10">
    <source>
        <dbReference type="ARBA" id="ARBA00048988"/>
    </source>
</evidence>
<reference evidence="13" key="1">
    <citation type="submission" date="2022-10" db="EMBL/GenBank/DDBJ databases">
        <title>Description of Fervidibacillus gen. nov. in the family Fervidibacillaceae fam. nov. with two species, Fervidibacillus albus sp. nov., and Fervidibacillus halotolerans sp. nov., isolated from tidal flat sediments.</title>
        <authorList>
            <person name="Kwon K.K."/>
            <person name="Yang S.-H."/>
        </authorList>
    </citation>
    <scope>NUCLEOTIDE SEQUENCE</scope>
    <source>
        <strain evidence="13">JCM 19140</strain>
    </source>
</reference>
<organism evidence="13 14">
    <name type="scientific">Perspicuibacillus lycopersici</name>
    <dbReference type="NCBI Taxonomy" id="1325689"/>
    <lineage>
        <taxon>Bacteria</taxon>
        <taxon>Bacillati</taxon>
        <taxon>Bacillota</taxon>
        <taxon>Bacilli</taxon>
        <taxon>Bacillales</taxon>
        <taxon>Bacillaceae</taxon>
        <taxon>Perspicuibacillus</taxon>
    </lineage>
</organism>
<dbReference type="GO" id="GO:0000725">
    <property type="term" value="P:recombinational repair"/>
    <property type="evidence" value="ECO:0007669"/>
    <property type="project" value="TreeGrafter"/>
</dbReference>
<protein>
    <recommendedName>
        <fullName evidence="9">DNA 3'-5' helicase</fullName>
        <ecNumber evidence="9">5.6.2.4</ecNumber>
    </recommendedName>
</protein>
<dbReference type="CDD" id="cd17932">
    <property type="entry name" value="DEXQc_UvrD"/>
    <property type="match status" value="1"/>
</dbReference>
<dbReference type="InterPro" id="IPR014017">
    <property type="entry name" value="DNA_helicase_UvrD-like_C"/>
</dbReference>
<keyword evidence="2 11" id="KW-0547">Nucleotide-binding</keyword>
<dbReference type="GO" id="GO:0005524">
    <property type="term" value="F:ATP binding"/>
    <property type="evidence" value="ECO:0007669"/>
    <property type="project" value="UniProtKB-UniRule"/>
</dbReference>
<dbReference type="SUPFAM" id="SSF52540">
    <property type="entry name" value="P-loop containing nucleoside triphosphate hydrolases"/>
    <property type="match status" value="1"/>
</dbReference>
<evidence type="ECO:0000256" key="1">
    <source>
        <dbReference type="ARBA" id="ARBA00009922"/>
    </source>
</evidence>
<dbReference type="GO" id="GO:0016787">
    <property type="term" value="F:hydrolase activity"/>
    <property type="evidence" value="ECO:0007669"/>
    <property type="project" value="UniProtKB-UniRule"/>
</dbReference>